<dbReference type="Proteomes" id="UP001275315">
    <property type="component" value="Unassembled WGS sequence"/>
</dbReference>
<sequence>MHAFTYIKKQAEQHKKIQGQIDYETKLSIEIEEKQRNMMERLHAYEQEKHKLFAKAEVEMKMNFTKQRNNLRKESSYLLLNYVCANNTR</sequence>
<name>A0ABU5CN69_9BACI</name>
<dbReference type="RefSeq" id="WP_320378591.1">
    <property type="nucleotide sequence ID" value="NZ_JAWDIQ010000001.1"/>
</dbReference>
<reference evidence="1 2" key="1">
    <citation type="submission" date="2023-10" db="EMBL/GenBank/DDBJ databases">
        <title>Virgibacillus soli CC-YMP-6 genome.</title>
        <authorList>
            <person name="Miliotis G."/>
            <person name="Sengupta P."/>
            <person name="Hameed A."/>
            <person name="Chuvochina M."/>
            <person name="Mcdonagh F."/>
            <person name="Simpson A.C."/>
            <person name="Singh N.K."/>
            <person name="Rekha P.D."/>
            <person name="Raman K."/>
            <person name="Hugenholtz P."/>
            <person name="Venkateswaran K."/>
        </authorList>
    </citation>
    <scope>NUCLEOTIDE SEQUENCE [LARGE SCALE GENOMIC DNA]</scope>
    <source>
        <strain evidence="1 2">CC-YMP-6</strain>
    </source>
</reference>
<organism evidence="1 2">
    <name type="scientific">Paracerasibacillus soli</name>
    <dbReference type="NCBI Taxonomy" id="480284"/>
    <lineage>
        <taxon>Bacteria</taxon>
        <taxon>Bacillati</taxon>
        <taxon>Bacillota</taxon>
        <taxon>Bacilli</taxon>
        <taxon>Bacillales</taxon>
        <taxon>Bacillaceae</taxon>
        <taxon>Paracerasibacillus</taxon>
    </lineage>
</organism>
<dbReference type="EMBL" id="JAWDIQ010000001">
    <property type="protein sequence ID" value="MDY0407809.1"/>
    <property type="molecule type" value="Genomic_DNA"/>
</dbReference>
<protein>
    <submittedName>
        <fullName evidence="1">Uncharacterized protein</fullName>
    </submittedName>
</protein>
<evidence type="ECO:0000313" key="2">
    <source>
        <dbReference type="Proteomes" id="UP001275315"/>
    </source>
</evidence>
<comment type="caution">
    <text evidence="1">The sequence shown here is derived from an EMBL/GenBank/DDBJ whole genome shotgun (WGS) entry which is preliminary data.</text>
</comment>
<evidence type="ECO:0000313" key="1">
    <source>
        <dbReference type="EMBL" id="MDY0407809.1"/>
    </source>
</evidence>
<keyword evidence="2" id="KW-1185">Reference proteome</keyword>
<accession>A0ABU5CN69</accession>
<proteinExistence type="predicted"/>
<gene>
    <name evidence="1" type="ORF">RWD45_03280</name>
</gene>